<reference evidence="4 5" key="1">
    <citation type="journal article" date="2019" name="Sci. Rep.">
        <title>Comparative genomics of chytrid fungi reveal insights into the obligate biotrophic and pathogenic lifestyle of Synchytrium endobioticum.</title>
        <authorList>
            <person name="van de Vossenberg B.T.L.H."/>
            <person name="Warris S."/>
            <person name="Nguyen H.D.T."/>
            <person name="van Gent-Pelzer M.P.E."/>
            <person name="Joly D.L."/>
            <person name="van de Geest H.C."/>
            <person name="Bonants P.J.M."/>
            <person name="Smith D.S."/>
            <person name="Levesque C.A."/>
            <person name="van der Lee T.A.J."/>
        </authorList>
    </citation>
    <scope>NUCLEOTIDE SEQUENCE [LARGE SCALE GENOMIC DNA]</scope>
    <source>
        <strain evidence="4 5">CBS 809.83</strain>
    </source>
</reference>
<sequence length="659" mass="72524">MNDRKAEVAVGAIHTDGSSTTTAASDLPPPHPRGTASDHLLPTWTVPGQVDQNTVAQPRDGQGQVVEGRRLEIDDKDEDGPDSERHANAYPAWLERVETKLKIRPVPVQPLPKLERPLFSTGSQALTGLLRHVPRKFRWCSRWLYVAVWVIVGGLLITFNNYKATTVEGTPTYIGCTEQLWSWRVENCGLNGTYCSPFANQSFVIRCPTECLAVRNQNRRWLGSTQQGLLTSWVVGSGSYRADSWLCPSAIHAGVVSEHWGGCAAIDVIGAADSFSGSSANGIDSMNFDSWFPKSYRIRSVESKYCTDFSWGILPVAVLFIALFPLLWPSRGAFVFALVTSGFWYGVFIAIPVHGESWTSGAFGNYFVTLAFTYYLYKLFIKPAMLSPGRFPIETFFLTIVPFYFALHMEILTAPMSNFGLTSRAFREPTTLITFAIGVPIVVGVCCVQLWLFRRHGLLLKYLLCYGLAIIVYFVLPLLIGLSMHLHHYTLGIILLPLTRLQNRASLLAQGFLIGLVVQGISRWGAASPFDTAFQNQAGDENVSIPRPEFAISPTALATNGTVTWQYGPDSGASIPAGLPYDAFSLVLNDMEVYRGPTPVFDIAQVQTDPLKTRPYYVRVALVASGSALEYSYPVTITPGGNVTYQNGTVASIDMPNPS</sequence>
<dbReference type="Gene3D" id="2.170.130.20">
    <property type="entry name" value="LCCL-like domain"/>
    <property type="match status" value="1"/>
</dbReference>
<dbReference type="EMBL" id="QEAQ01000073">
    <property type="protein sequence ID" value="TPX56483.1"/>
    <property type="molecule type" value="Genomic_DNA"/>
</dbReference>
<keyword evidence="2" id="KW-1133">Transmembrane helix</keyword>
<comment type="caution">
    <text evidence="4">The sequence shown here is derived from an EMBL/GenBank/DDBJ whole genome shotgun (WGS) entry which is preliminary data.</text>
</comment>
<feature type="transmembrane region" description="Helical" evidence="2">
    <location>
        <begin position="143"/>
        <end position="162"/>
    </location>
</feature>
<dbReference type="InterPro" id="IPR004043">
    <property type="entry name" value="LCCL"/>
</dbReference>
<dbReference type="Pfam" id="PF03815">
    <property type="entry name" value="LCCL"/>
    <property type="match status" value="1"/>
</dbReference>
<dbReference type="AlphaFoldDB" id="A0A507DXL0"/>
<keyword evidence="2" id="KW-0812">Transmembrane</keyword>
<keyword evidence="5" id="KW-1185">Reference proteome</keyword>
<organism evidence="4 5">
    <name type="scientific">Powellomyces hirtus</name>
    <dbReference type="NCBI Taxonomy" id="109895"/>
    <lineage>
        <taxon>Eukaryota</taxon>
        <taxon>Fungi</taxon>
        <taxon>Fungi incertae sedis</taxon>
        <taxon>Chytridiomycota</taxon>
        <taxon>Chytridiomycota incertae sedis</taxon>
        <taxon>Chytridiomycetes</taxon>
        <taxon>Spizellomycetales</taxon>
        <taxon>Powellomycetaceae</taxon>
        <taxon>Powellomyces</taxon>
    </lineage>
</organism>
<evidence type="ECO:0000313" key="5">
    <source>
        <dbReference type="Proteomes" id="UP000318582"/>
    </source>
</evidence>
<name>A0A507DXL0_9FUNG</name>
<evidence type="ECO:0000259" key="3">
    <source>
        <dbReference type="PROSITE" id="PS50820"/>
    </source>
</evidence>
<evidence type="ECO:0000313" key="4">
    <source>
        <dbReference type="EMBL" id="TPX56483.1"/>
    </source>
</evidence>
<dbReference type="PANTHER" id="PTHR31331:SF1">
    <property type="entry name" value="CYSTEINE RICH SECRETORY PROTEIN LCCL DOMAIN CONTAINING 2"/>
    <property type="match status" value="1"/>
</dbReference>
<dbReference type="PROSITE" id="PS50820">
    <property type="entry name" value="LCCL"/>
    <property type="match status" value="1"/>
</dbReference>
<feature type="domain" description="LCCL" evidence="3">
    <location>
        <begin position="234"/>
        <end position="286"/>
    </location>
</feature>
<feature type="transmembrane region" description="Helical" evidence="2">
    <location>
        <begin position="393"/>
        <end position="412"/>
    </location>
</feature>
<dbReference type="Proteomes" id="UP000318582">
    <property type="component" value="Unassembled WGS sequence"/>
</dbReference>
<keyword evidence="2" id="KW-0472">Membrane</keyword>
<protein>
    <recommendedName>
        <fullName evidence="3">LCCL domain-containing protein</fullName>
    </recommendedName>
</protein>
<dbReference type="SMART" id="SM00603">
    <property type="entry name" value="LCCL"/>
    <property type="match status" value="1"/>
</dbReference>
<evidence type="ECO:0000256" key="1">
    <source>
        <dbReference type="SAM" id="MobiDB-lite"/>
    </source>
</evidence>
<feature type="transmembrane region" description="Helical" evidence="2">
    <location>
        <begin position="333"/>
        <end position="351"/>
    </location>
</feature>
<dbReference type="SUPFAM" id="SSF69848">
    <property type="entry name" value="LCCL domain"/>
    <property type="match status" value="1"/>
</dbReference>
<feature type="transmembrane region" description="Helical" evidence="2">
    <location>
        <begin position="363"/>
        <end position="381"/>
    </location>
</feature>
<dbReference type="PANTHER" id="PTHR31331">
    <property type="entry name" value="LCCL DOMAIN PROTEIN (AFU_ORTHOLOGUE AFUA_5G08630)"/>
    <property type="match status" value="1"/>
</dbReference>
<dbReference type="InterPro" id="IPR036609">
    <property type="entry name" value="LCCL_sf"/>
</dbReference>
<feature type="transmembrane region" description="Helical" evidence="2">
    <location>
        <begin position="309"/>
        <end position="328"/>
    </location>
</feature>
<accession>A0A507DXL0</accession>
<dbReference type="InterPro" id="IPR051957">
    <property type="entry name" value="CRISP-LCCL_domain"/>
</dbReference>
<feature type="transmembrane region" description="Helical" evidence="2">
    <location>
        <begin position="464"/>
        <end position="487"/>
    </location>
</feature>
<gene>
    <name evidence="4" type="ORF">PhCBS80983_g04499</name>
</gene>
<proteinExistence type="predicted"/>
<feature type="region of interest" description="Disordered" evidence="1">
    <location>
        <begin position="1"/>
        <end position="45"/>
    </location>
</feature>
<feature type="transmembrane region" description="Helical" evidence="2">
    <location>
        <begin position="432"/>
        <end position="452"/>
    </location>
</feature>
<evidence type="ECO:0000256" key="2">
    <source>
        <dbReference type="SAM" id="Phobius"/>
    </source>
</evidence>